<evidence type="ECO:0000256" key="5">
    <source>
        <dbReference type="SAM" id="MobiDB-lite"/>
    </source>
</evidence>
<dbReference type="Gene3D" id="3.50.50.60">
    <property type="entry name" value="FAD/NAD(P)-binding domain"/>
    <property type="match status" value="1"/>
</dbReference>
<keyword evidence="1" id="KW-0285">Flavoprotein</keyword>
<evidence type="ECO:0000256" key="3">
    <source>
        <dbReference type="ARBA" id="ARBA00023002"/>
    </source>
</evidence>
<dbReference type="PANTHER" id="PTHR46972:SF1">
    <property type="entry name" value="FAD DEPENDENT OXIDOREDUCTASE DOMAIN-CONTAINING PROTEIN"/>
    <property type="match status" value="1"/>
</dbReference>
<dbReference type="EMBL" id="JADKYU010000412">
    <property type="protein sequence ID" value="MBF4984260.1"/>
    <property type="molecule type" value="Genomic_DNA"/>
</dbReference>
<sequence length="164" mass="17951">MSNEQQHHSCWTSCPDCQGRGKKSGRLRKKDKLAYQKALEQFDNSDQKGIAPTRPKAHLHICKNCHGKGIIPSTNFPTPDVDNYPHVAIIGAGIGGVAFAVACLHRGIPFTLYERDSSFDARSQGYGLTLQQASKAIEGLGIQTLKDGVISTKHVVHDLQVYVL</sequence>
<reference evidence="6 7" key="1">
    <citation type="submission" date="2020-11" db="EMBL/GenBank/DDBJ databases">
        <title>P. mediterranea TC4 genome.</title>
        <authorList>
            <person name="Molmeret M."/>
        </authorList>
    </citation>
    <scope>NUCLEOTIDE SEQUENCE [LARGE SCALE GENOMIC DNA]</scope>
    <source>
        <strain evidence="6 7">TC4</strain>
    </source>
</reference>
<evidence type="ECO:0000313" key="7">
    <source>
        <dbReference type="Proteomes" id="UP001194729"/>
    </source>
</evidence>
<dbReference type="Proteomes" id="UP001194729">
    <property type="component" value="Unassembled WGS sequence"/>
</dbReference>
<keyword evidence="2" id="KW-0274">FAD</keyword>
<dbReference type="SUPFAM" id="SSF51905">
    <property type="entry name" value="FAD/NAD(P)-binding domain"/>
    <property type="match status" value="1"/>
</dbReference>
<feature type="region of interest" description="Disordered" evidence="5">
    <location>
        <begin position="1"/>
        <end position="30"/>
    </location>
</feature>
<gene>
    <name evidence="6" type="ORF">FNJ87_07960</name>
</gene>
<name>A0ABS0A4F7_9FLAO</name>
<dbReference type="GO" id="GO:0004497">
    <property type="term" value="F:monooxygenase activity"/>
    <property type="evidence" value="ECO:0007669"/>
    <property type="project" value="UniProtKB-KW"/>
</dbReference>
<proteinExistence type="predicted"/>
<keyword evidence="4 6" id="KW-0503">Monooxygenase</keyword>
<comment type="caution">
    <text evidence="6">The sequence shown here is derived from an EMBL/GenBank/DDBJ whole genome shotgun (WGS) entry which is preliminary data.</text>
</comment>
<evidence type="ECO:0000313" key="6">
    <source>
        <dbReference type="EMBL" id="MBF4984260.1"/>
    </source>
</evidence>
<feature type="compositionally biased region" description="Polar residues" evidence="5">
    <location>
        <begin position="1"/>
        <end position="12"/>
    </location>
</feature>
<keyword evidence="3" id="KW-0560">Oxidoreductase</keyword>
<protein>
    <submittedName>
        <fullName evidence="6">FAD-dependent monooxygenase</fullName>
    </submittedName>
</protein>
<evidence type="ECO:0000256" key="2">
    <source>
        <dbReference type="ARBA" id="ARBA00022827"/>
    </source>
</evidence>
<keyword evidence="7" id="KW-1185">Reference proteome</keyword>
<feature type="compositionally biased region" description="Basic residues" evidence="5">
    <location>
        <begin position="20"/>
        <end position="30"/>
    </location>
</feature>
<accession>A0ABS0A4F7</accession>
<feature type="non-terminal residue" evidence="6">
    <location>
        <position position="164"/>
    </location>
</feature>
<dbReference type="InterPro" id="IPR036188">
    <property type="entry name" value="FAD/NAD-bd_sf"/>
</dbReference>
<evidence type="ECO:0000256" key="1">
    <source>
        <dbReference type="ARBA" id="ARBA00022630"/>
    </source>
</evidence>
<dbReference type="PANTHER" id="PTHR46972">
    <property type="entry name" value="MONOOXYGENASE ASQM-RELATED"/>
    <property type="match status" value="1"/>
</dbReference>
<organism evidence="6 7">
    <name type="scientific">Nonlabens mediterrranea</name>
    <dbReference type="NCBI Taxonomy" id="1419947"/>
    <lineage>
        <taxon>Bacteria</taxon>
        <taxon>Pseudomonadati</taxon>
        <taxon>Bacteroidota</taxon>
        <taxon>Flavobacteriia</taxon>
        <taxon>Flavobacteriales</taxon>
        <taxon>Flavobacteriaceae</taxon>
        <taxon>Nonlabens</taxon>
    </lineage>
</organism>
<evidence type="ECO:0000256" key="4">
    <source>
        <dbReference type="ARBA" id="ARBA00023033"/>
    </source>
</evidence>